<protein>
    <submittedName>
        <fullName evidence="1">Uncharacterized protein</fullName>
    </submittedName>
</protein>
<feature type="non-terminal residue" evidence="1">
    <location>
        <position position="88"/>
    </location>
</feature>
<evidence type="ECO:0000313" key="1">
    <source>
        <dbReference type="EMBL" id="GAG11108.1"/>
    </source>
</evidence>
<organism evidence="1">
    <name type="scientific">marine sediment metagenome</name>
    <dbReference type="NCBI Taxonomy" id="412755"/>
    <lineage>
        <taxon>unclassified sequences</taxon>
        <taxon>metagenomes</taxon>
        <taxon>ecological metagenomes</taxon>
    </lineage>
</organism>
<dbReference type="EMBL" id="BARS01023400">
    <property type="protein sequence ID" value="GAG11108.1"/>
    <property type="molecule type" value="Genomic_DNA"/>
</dbReference>
<sequence>MNLECKNCEKEVEAEINEMPKDSLHYGKAVCPDCGRFLQWIKKPENEGKRTKSKYTPEKLGVEYCEICGRDRNRLGYRETLDIHHKIP</sequence>
<proteinExistence type="predicted"/>
<reference evidence="1" key="1">
    <citation type="journal article" date="2014" name="Front. Microbiol.">
        <title>High frequency of phylogenetically diverse reductive dehalogenase-homologous genes in deep subseafloor sedimentary metagenomes.</title>
        <authorList>
            <person name="Kawai M."/>
            <person name="Futagami T."/>
            <person name="Toyoda A."/>
            <person name="Takaki Y."/>
            <person name="Nishi S."/>
            <person name="Hori S."/>
            <person name="Arai W."/>
            <person name="Tsubouchi T."/>
            <person name="Morono Y."/>
            <person name="Uchiyama I."/>
            <person name="Ito T."/>
            <person name="Fujiyama A."/>
            <person name="Inagaki F."/>
            <person name="Takami H."/>
        </authorList>
    </citation>
    <scope>NUCLEOTIDE SEQUENCE</scope>
    <source>
        <strain evidence="1">Expedition CK06-06</strain>
    </source>
</reference>
<dbReference type="AlphaFoldDB" id="X0VF69"/>
<name>X0VF69_9ZZZZ</name>
<gene>
    <name evidence="1" type="ORF">S01H1_37260</name>
</gene>
<comment type="caution">
    <text evidence="1">The sequence shown here is derived from an EMBL/GenBank/DDBJ whole genome shotgun (WGS) entry which is preliminary data.</text>
</comment>
<accession>X0VF69</accession>